<keyword evidence="3" id="KW-1185">Reference proteome</keyword>
<dbReference type="EMBL" id="RYZZ01000005">
    <property type="protein sequence ID" value="RUQ31613.1"/>
    <property type="molecule type" value="Genomic_DNA"/>
</dbReference>
<gene>
    <name evidence="2" type="ORF">ELQ35_04525</name>
</gene>
<comment type="caution">
    <text evidence="2">The sequence shown here is derived from an EMBL/GenBank/DDBJ whole genome shotgun (WGS) entry which is preliminary data.</text>
</comment>
<protein>
    <recommendedName>
        <fullName evidence="4">Lipoprotein</fullName>
    </recommendedName>
</protein>
<accession>A0A3S0W336</accession>
<evidence type="ECO:0000256" key="1">
    <source>
        <dbReference type="SAM" id="SignalP"/>
    </source>
</evidence>
<proteinExistence type="predicted"/>
<feature type="signal peptide" evidence="1">
    <location>
        <begin position="1"/>
        <end position="23"/>
    </location>
</feature>
<dbReference type="OrthoDB" id="2857476at2"/>
<dbReference type="RefSeq" id="WP_126863636.1">
    <property type="nucleotide sequence ID" value="NZ_JAUSTX010000004.1"/>
</dbReference>
<evidence type="ECO:0000313" key="2">
    <source>
        <dbReference type="EMBL" id="RUQ31613.1"/>
    </source>
</evidence>
<organism evidence="2 3">
    <name type="scientific">Peribacillus cavernae</name>
    <dbReference type="NCBI Taxonomy" id="1674310"/>
    <lineage>
        <taxon>Bacteria</taxon>
        <taxon>Bacillati</taxon>
        <taxon>Bacillota</taxon>
        <taxon>Bacilli</taxon>
        <taxon>Bacillales</taxon>
        <taxon>Bacillaceae</taxon>
        <taxon>Peribacillus</taxon>
    </lineage>
</organism>
<evidence type="ECO:0000313" key="3">
    <source>
        <dbReference type="Proteomes" id="UP000267430"/>
    </source>
</evidence>
<dbReference type="Proteomes" id="UP000267430">
    <property type="component" value="Unassembled WGS sequence"/>
</dbReference>
<evidence type="ECO:0008006" key="4">
    <source>
        <dbReference type="Google" id="ProtNLM"/>
    </source>
</evidence>
<keyword evidence="1" id="KW-0732">Signal</keyword>
<name>A0A3S0W336_9BACI</name>
<sequence>MKFKRITVIAALVSIVSLGSVLAYNYNNSSQEQEPVIKQNYYGKGKRMGFENIAEMEDKSTLIVIGKKLDKEVPTILLDGVEQEDGYEGVLGGYTISDFQVKKILKNTSGKEVEKNQVIPVLENAATDVIGDGKKKVTYTNDGYELMKKGKHYILFMDESGSGPGTFIPLSAIYGKAPLEAKKGDLEFNGEDKFVKKIINEATKKYKKEVGTIKE</sequence>
<dbReference type="AlphaFoldDB" id="A0A3S0W336"/>
<reference evidence="2 3" key="1">
    <citation type="submission" date="2018-12" db="EMBL/GenBank/DDBJ databases">
        <title>Bacillus chawlae sp. nov., Bacillus glennii sp. nov., and Bacillus saganii sp. nov. Isolated from the Vehicle Assembly Building at Kennedy Space Center where the Viking Spacecraft were Assembled.</title>
        <authorList>
            <person name="Seuylemezian A."/>
            <person name="Vaishampayan P."/>
        </authorList>
    </citation>
    <scope>NUCLEOTIDE SEQUENCE [LARGE SCALE GENOMIC DNA]</scope>
    <source>
        <strain evidence="2 3">L5</strain>
    </source>
</reference>
<feature type="chain" id="PRO_5018585117" description="Lipoprotein" evidence="1">
    <location>
        <begin position="24"/>
        <end position="215"/>
    </location>
</feature>